<evidence type="ECO:0000256" key="1">
    <source>
        <dbReference type="SAM" id="SignalP"/>
    </source>
</evidence>
<evidence type="ECO:0000313" key="3">
    <source>
        <dbReference type="Proteomes" id="UP000482209"/>
    </source>
</evidence>
<organism evidence="2 3">
    <name type="scientific">Velocimicrobium porci</name>
    <dbReference type="NCBI Taxonomy" id="2606634"/>
    <lineage>
        <taxon>Bacteria</taxon>
        <taxon>Bacillati</taxon>
        <taxon>Bacillota</taxon>
        <taxon>Clostridia</taxon>
        <taxon>Lachnospirales</taxon>
        <taxon>Lachnospiraceae</taxon>
        <taxon>Velocimicrobium</taxon>
    </lineage>
</organism>
<feature type="chain" id="PRO_5026959559" evidence="1">
    <location>
        <begin position="33"/>
        <end position="766"/>
    </location>
</feature>
<sequence length="766" mass="82794">MGGGMMNKFMKIIAGAVCSLALLLSVSTVAYADDIGAGGTGEGDGSGGSNVYTFSYLYDAGSDSIQLRVDTKYPLKSFGNSTTHTYTSPSDNITLYTQYPQLGSSLDGAISSMISQGGYNFTVAEVKSKLNDLGYYDKGNGVWKYSGGYLTYISATKIRPEPKKHTVAYNANGGTGSPGNQTKIENVTLTLSSKKPTRTGYSFQYWTASIGGTYYPSGSYTHDQDGGTVTMYANWKDDIAPNCSSFTAVPNYWSAGNGTVSFTARDQGTGLASVKLQRYSDVSKSWSDIKTWSYNGTTDAQSGSYTETSEGVFYYKITIKDKAGNTTTKTSNYIYLDHSNPVIHGTENTVTSWTKTAPVISVTATDYLSGTTYNGSGLKTLVIKNSSGSVMASGVNSASYTLSDAYQGTYTWTIVATDNVGHTSSKTVTTRFDKTGPECSSLVAVPNNWSAGNGTVSFTARDQWSGLASAVLQRYSYVTGTWSNVASWTFGNTTSYVSRTYTETSEGVFYYKLVLTDALGNTSSHTSATIYLDHSNPVIYGVENTVTDWTNVAPTISVSSTDYLTGTTYNGSGLKSIVIKDDAGVTVASGIASASYTLEKKYEGKHTWTIVATDNVNHTTTKTVTTKYDCTPPGIDGTEITFVKPDGVTVSGYCQDNIIEQHIDDEISRSSNGANLSSGVKSVILYRVTGSNREVIRTDRTQKTFAASDTHSYFDMYYEITSDEKTVSYYEIIVTDFAGNRVKKKLTSQYSLLSWFHTSIDRSTYE</sequence>
<keyword evidence="3" id="KW-1185">Reference proteome</keyword>
<protein>
    <submittedName>
        <fullName evidence="2">InlB B-repeat-containing protein</fullName>
    </submittedName>
</protein>
<evidence type="ECO:0000313" key="2">
    <source>
        <dbReference type="EMBL" id="MSS64314.1"/>
    </source>
</evidence>
<gene>
    <name evidence="2" type="ORF">FYJ58_10585</name>
</gene>
<dbReference type="Proteomes" id="UP000482209">
    <property type="component" value="Unassembled WGS sequence"/>
</dbReference>
<proteinExistence type="predicted"/>
<comment type="caution">
    <text evidence="2">The sequence shown here is derived from an EMBL/GenBank/DDBJ whole genome shotgun (WGS) entry which is preliminary data.</text>
</comment>
<feature type="signal peptide" evidence="1">
    <location>
        <begin position="1"/>
        <end position="32"/>
    </location>
</feature>
<keyword evidence="1" id="KW-0732">Signal</keyword>
<accession>A0A6L5Y033</accession>
<dbReference type="EMBL" id="VUMT01000016">
    <property type="protein sequence ID" value="MSS64314.1"/>
    <property type="molecule type" value="Genomic_DNA"/>
</dbReference>
<dbReference type="AlphaFoldDB" id="A0A6L5Y033"/>
<reference evidence="2 3" key="1">
    <citation type="submission" date="2019-08" db="EMBL/GenBank/DDBJ databases">
        <title>In-depth cultivation of the pig gut microbiome towards novel bacterial diversity and tailored functional studies.</title>
        <authorList>
            <person name="Wylensek D."/>
            <person name="Hitch T.C.A."/>
            <person name="Clavel T."/>
        </authorList>
    </citation>
    <scope>NUCLEOTIDE SEQUENCE [LARGE SCALE GENOMIC DNA]</scope>
    <source>
        <strain evidence="2 3">WCA-693-APC-MOT-I</strain>
    </source>
</reference>
<name>A0A6L5Y033_9FIRM</name>